<name>A0ACB9LZD8_BAUVA</name>
<evidence type="ECO:0000313" key="2">
    <source>
        <dbReference type="Proteomes" id="UP000828941"/>
    </source>
</evidence>
<organism evidence="1 2">
    <name type="scientific">Bauhinia variegata</name>
    <name type="common">Purple orchid tree</name>
    <name type="synonym">Phanera variegata</name>
    <dbReference type="NCBI Taxonomy" id="167791"/>
    <lineage>
        <taxon>Eukaryota</taxon>
        <taxon>Viridiplantae</taxon>
        <taxon>Streptophyta</taxon>
        <taxon>Embryophyta</taxon>
        <taxon>Tracheophyta</taxon>
        <taxon>Spermatophyta</taxon>
        <taxon>Magnoliopsida</taxon>
        <taxon>eudicotyledons</taxon>
        <taxon>Gunneridae</taxon>
        <taxon>Pentapetalae</taxon>
        <taxon>rosids</taxon>
        <taxon>fabids</taxon>
        <taxon>Fabales</taxon>
        <taxon>Fabaceae</taxon>
        <taxon>Cercidoideae</taxon>
        <taxon>Cercideae</taxon>
        <taxon>Bauhiniinae</taxon>
        <taxon>Bauhinia</taxon>
    </lineage>
</organism>
<proteinExistence type="predicted"/>
<evidence type="ECO:0000313" key="1">
    <source>
        <dbReference type="EMBL" id="KAI4316830.1"/>
    </source>
</evidence>
<keyword evidence="2" id="KW-1185">Reference proteome</keyword>
<reference evidence="1 2" key="1">
    <citation type="journal article" date="2022" name="DNA Res.">
        <title>Chromosomal-level genome assembly of the orchid tree Bauhinia variegata (Leguminosae; Cercidoideae) supports the allotetraploid origin hypothesis of Bauhinia.</title>
        <authorList>
            <person name="Zhong Y."/>
            <person name="Chen Y."/>
            <person name="Zheng D."/>
            <person name="Pang J."/>
            <person name="Liu Y."/>
            <person name="Luo S."/>
            <person name="Meng S."/>
            <person name="Qian L."/>
            <person name="Wei D."/>
            <person name="Dai S."/>
            <person name="Zhou R."/>
        </authorList>
    </citation>
    <scope>NUCLEOTIDE SEQUENCE [LARGE SCALE GENOMIC DNA]</scope>
    <source>
        <strain evidence="1">BV-YZ2020</strain>
    </source>
</reference>
<protein>
    <submittedName>
        <fullName evidence="1">Uncharacterized protein</fullName>
    </submittedName>
</protein>
<dbReference type="EMBL" id="CM039435">
    <property type="protein sequence ID" value="KAI4316830.1"/>
    <property type="molecule type" value="Genomic_DNA"/>
</dbReference>
<accession>A0ACB9LZD8</accession>
<sequence length="117" mass="12885">MSERTLIPIFIFWLLLTFITPTLIHLSENSKADFNLNGNKTEGMRARRMMGYTDNHAMITPPNMALVEEAEEPVPAPAPGPPLSIPSLGTGRATLTRSCQNHTLRSNSTDDGTHQPN</sequence>
<comment type="caution">
    <text evidence="1">The sequence shown here is derived from an EMBL/GenBank/DDBJ whole genome shotgun (WGS) entry which is preliminary data.</text>
</comment>
<dbReference type="Proteomes" id="UP000828941">
    <property type="component" value="Chromosome 10"/>
</dbReference>
<gene>
    <name evidence="1" type="ORF">L6164_024770</name>
</gene>